<reference evidence="1" key="1">
    <citation type="journal article" date="2023" name="G3 (Bethesda)">
        <title>A reference genome for the long-term kleptoplast-retaining sea slug Elysia crispata morphotype clarki.</title>
        <authorList>
            <person name="Eastman K.E."/>
            <person name="Pendleton A.L."/>
            <person name="Shaikh M.A."/>
            <person name="Suttiyut T."/>
            <person name="Ogas R."/>
            <person name="Tomko P."/>
            <person name="Gavelis G."/>
            <person name="Widhalm J.R."/>
            <person name="Wisecaver J.H."/>
        </authorList>
    </citation>
    <scope>NUCLEOTIDE SEQUENCE</scope>
    <source>
        <strain evidence="1">ECLA1</strain>
    </source>
</reference>
<accession>A0AAE0YIB7</accession>
<name>A0AAE0YIB7_9GAST</name>
<proteinExistence type="predicted"/>
<keyword evidence="2" id="KW-1185">Reference proteome</keyword>
<dbReference type="EMBL" id="JAWDGP010006239">
    <property type="protein sequence ID" value="KAK3744990.1"/>
    <property type="molecule type" value="Genomic_DNA"/>
</dbReference>
<gene>
    <name evidence="1" type="ORF">RRG08_037606</name>
</gene>
<dbReference type="AlphaFoldDB" id="A0AAE0YIB7"/>
<sequence length="72" mass="8019">MLLLATWDSWNSYYALTSQVLATDEDSLYTAEISDRPQVYTPGLAQNVTRKMAALLVLDALCSYKECKGVDP</sequence>
<protein>
    <submittedName>
        <fullName evidence="1">Uncharacterized protein</fullName>
    </submittedName>
</protein>
<evidence type="ECO:0000313" key="2">
    <source>
        <dbReference type="Proteomes" id="UP001283361"/>
    </source>
</evidence>
<comment type="caution">
    <text evidence="1">The sequence shown here is derived from an EMBL/GenBank/DDBJ whole genome shotgun (WGS) entry which is preliminary data.</text>
</comment>
<evidence type="ECO:0000313" key="1">
    <source>
        <dbReference type="EMBL" id="KAK3744990.1"/>
    </source>
</evidence>
<organism evidence="1 2">
    <name type="scientific">Elysia crispata</name>
    <name type="common">lettuce slug</name>
    <dbReference type="NCBI Taxonomy" id="231223"/>
    <lineage>
        <taxon>Eukaryota</taxon>
        <taxon>Metazoa</taxon>
        <taxon>Spiralia</taxon>
        <taxon>Lophotrochozoa</taxon>
        <taxon>Mollusca</taxon>
        <taxon>Gastropoda</taxon>
        <taxon>Heterobranchia</taxon>
        <taxon>Euthyneura</taxon>
        <taxon>Panpulmonata</taxon>
        <taxon>Sacoglossa</taxon>
        <taxon>Placobranchoidea</taxon>
        <taxon>Plakobranchidae</taxon>
        <taxon>Elysia</taxon>
    </lineage>
</organism>
<dbReference type="Proteomes" id="UP001283361">
    <property type="component" value="Unassembled WGS sequence"/>
</dbReference>